<keyword evidence="2" id="KW-0732">Signal</keyword>
<dbReference type="PANTHER" id="PTHR37487:SF2">
    <property type="entry name" value="EXPRESSED PROTEIN"/>
    <property type="match status" value="1"/>
</dbReference>
<reference evidence="4" key="2">
    <citation type="submission" date="2015-01" db="EMBL/GenBank/DDBJ databases">
        <title>Evolutionary Origins and Diversification of the Mycorrhizal Mutualists.</title>
        <authorList>
            <consortium name="DOE Joint Genome Institute"/>
            <consortium name="Mycorrhizal Genomics Consortium"/>
            <person name="Kohler A."/>
            <person name="Kuo A."/>
            <person name="Nagy L.G."/>
            <person name="Floudas D."/>
            <person name="Copeland A."/>
            <person name="Barry K.W."/>
            <person name="Cichocki N."/>
            <person name="Veneault-Fourrey C."/>
            <person name="LaButti K."/>
            <person name="Lindquist E.A."/>
            <person name="Lipzen A."/>
            <person name="Lundell T."/>
            <person name="Morin E."/>
            <person name="Murat C."/>
            <person name="Riley R."/>
            <person name="Ohm R."/>
            <person name="Sun H."/>
            <person name="Tunlid A."/>
            <person name="Henrissat B."/>
            <person name="Grigoriev I.V."/>
            <person name="Hibbett D.S."/>
            <person name="Martin F."/>
        </authorList>
    </citation>
    <scope>NUCLEOTIDE SEQUENCE [LARGE SCALE GENOMIC DNA]</scope>
    <source>
        <strain evidence="4">LaAM-08-1</strain>
    </source>
</reference>
<dbReference type="HOGENOM" id="CLU_063099_2_2_1"/>
<evidence type="ECO:0000256" key="2">
    <source>
        <dbReference type="SAM" id="SignalP"/>
    </source>
</evidence>
<keyword evidence="4" id="KW-1185">Reference proteome</keyword>
<dbReference type="STRING" id="1095629.A0A0C9YJ50"/>
<dbReference type="EMBL" id="KN838536">
    <property type="protein sequence ID" value="KIK10357.1"/>
    <property type="molecule type" value="Genomic_DNA"/>
</dbReference>
<gene>
    <name evidence="3" type="ORF">K443DRAFT_670981</name>
</gene>
<proteinExistence type="predicted"/>
<dbReference type="OrthoDB" id="3362246at2759"/>
<feature type="signal peptide" evidence="2">
    <location>
        <begin position="1"/>
        <end position="20"/>
    </location>
</feature>
<dbReference type="AlphaFoldDB" id="A0A0C9YJ50"/>
<protein>
    <submittedName>
        <fullName evidence="3">Uncharacterized protein</fullName>
    </submittedName>
</protein>
<evidence type="ECO:0000313" key="3">
    <source>
        <dbReference type="EMBL" id="KIK10357.1"/>
    </source>
</evidence>
<sequence>MKSFLAPLAFVTVLASSVLAQVTVNTPVSVVVCQPIQFTWTGGTSPYFLSILPANQPSATALIDFGKQTGNSVTWVANLGVGTSVFLNCKDSNGVVGQSGTFTILTGSDTSCVGKSSAAPSATGATSTGAAATASGNSTSTSTGTKSTATTKSAASSKYAQVGIVGMISAAALALFV</sequence>
<organism evidence="3 4">
    <name type="scientific">Laccaria amethystina LaAM-08-1</name>
    <dbReference type="NCBI Taxonomy" id="1095629"/>
    <lineage>
        <taxon>Eukaryota</taxon>
        <taxon>Fungi</taxon>
        <taxon>Dikarya</taxon>
        <taxon>Basidiomycota</taxon>
        <taxon>Agaricomycotina</taxon>
        <taxon>Agaricomycetes</taxon>
        <taxon>Agaricomycetidae</taxon>
        <taxon>Agaricales</taxon>
        <taxon>Agaricineae</taxon>
        <taxon>Hydnangiaceae</taxon>
        <taxon>Laccaria</taxon>
    </lineage>
</organism>
<dbReference type="PANTHER" id="PTHR37487">
    <property type="entry name" value="CHROMOSOME 1, WHOLE GENOME SHOTGUN SEQUENCE"/>
    <property type="match status" value="1"/>
</dbReference>
<feature type="region of interest" description="Disordered" evidence="1">
    <location>
        <begin position="120"/>
        <end position="148"/>
    </location>
</feature>
<evidence type="ECO:0000313" key="4">
    <source>
        <dbReference type="Proteomes" id="UP000054477"/>
    </source>
</evidence>
<reference evidence="3 4" key="1">
    <citation type="submission" date="2014-04" db="EMBL/GenBank/DDBJ databases">
        <authorList>
            <consortium name="DOE Joint Genome Institute"/>
            <person name="Kuo A."/>
            <person name="Kohler A."/>
            <person name="Nagy L.G."/>
            <person name="Floudas D."/>
            <person name="Copeland A."/>
            <person name="Barry K.W."/>
            <person name="Cichocki N."/>
            <person name="Veneault-Fourrey C."/>
            <person name="LaButti K."/>
            <person name="Lindquist E.A."/>
            <person name="Lipzen A."/>
            <person name="Lundell T."/>
            <person name="Morin E."/>
            <person name="Murat C."/>
            <person name="Sun H."/>
            <person name="Tunlid A."/>
            <person name="Henrissat B."/>
            <person name="Grigoriev I.V."/>
            <person name="Hibbett D.S."/>
            <person name="Martin F."/>
            <person name="Nordberg H.P."/>
            <person name="Cantor M.N."/>
            <person name="Hua S.X."/>
        </authorList>
    </citation>
    <scope>NUCLEOTIDE SEQUENCE [LARGE SCALE GENOMIC DNA]</scope>
    <source>
        <strain evidence="3 4">LaAM-08-1</strain>
    </source>
</reference>
<feature type="chain" id="PRO_5002206450" evidence="2">
    <location>
        <begin position="21"/>
        <end position="177"/>
    </location>
</feature>
<name>A0A0C9YJ50_9AGAR</name>
<accession>A0A0C9YJ50</accession>
<evidence type="ECO:0000256" key="1">
    <source>
        <dbReference type="SAM" id="MobiDB-lite"/>
    </source>
</evidence>
<dbReference type="Proteomes" id="UP000054477">
    <property type="component" value="Unassembled WGS sequence"/>
</dbReference>